<keyword evidence="10" id="KW-1185">Reference proteome</keyword>
<gene>
    <name evidence="9" type="ORF">QWI16_02280</name>
</gene>
<dbReference type="SUPFAM" id="SSF103473">
    <property type="entry name" value="MFS general substrate transporter"/>
    <property type="match status" value="1"/>
</dbReference>
<comment type="subcellular location">
    <subcellularLocation>
        <location evidence="2">Cell inner membrane</location>
        <topology evidence="2">Multi-pass membrane protein</topology>
    </subcellularLocation>
</comment>
<comment type="function">
    <text evidence="1">Intake of glucose and galactose.</text>
</comment>
<dbReference type="CDD" id="cd17394">
    <property type="entry name" value="MFS_FucP_like"/>
    <property type="match status" value="1"/>
</dbReference>
<reference evidence="9" key="1">
    <citation type="submission" date="2023-07" db="EMBL/GenBank/DDBJ databases">
        <title>Gilvimarinus algae sp. nov., isolated from the surface of Kelp.</title>
        <authorList>
            <person name="Sun Y.Y."/>
            <person name="Gong Y."/>
            <person name="Du Z.J."/>
        </authorList>
    </citation>
    <scope>NUCLEOTIDE SEQUENCE</scope>
    <source>
        <strain evidence="9">SDUM040014</strain>
    </source>
</reference>
<feature type="transmembrane region" description="Helical" evidence="8">
    <location>
        <begin position="153"/>
        <end position="170"/>
    </location>
</feature>
<evidence type="ECO:0000256" key="1">
    <source>
        <dbReference type="ARBA" id="ARBA00003321"/>
    </source>
</evidence>
<feature type="transmembrane region" description="Helical" evidence="8">
    <location>
        <begin position="53"/>
        <end position="73"/>
    </location>
</feature>
<dbReference type="Pfam" id="PF07690">
    <property type="entry name" value="MFS_1"/>
    <property type="match status" value="1"/>
</dbReference>
<feature type="transmembrane region" description="Helical" evidence="8">
    <location>
        <begin position="85"/>
        <end position="102"/>
    </location>
</feature>
<dbReference type="Proteomes" id="UP001168380">
    <property type="component" value="Unassembled WGS sequence"/>
</dbReference>
<evidence type="ECO:0000313" key="9">
    <source>
        <dbReference type="EMBL" id="MDO3380982.1"/>
    </source>
</evidence>
<evidence type="ECO:0000256" key="3">
    <source>
        <dbReference type="ARBA" id="ARBA00009120"/>
    </source>
</evidence>
<sequence length="452" mass="47497">MTEQKSSQFSGSVAVPMAIVAGLFFIFGFITWLNGALVPFLQTLCDLSAFQAMLVASAFYIAYVVMALPMATIIERTGYKNGMSLGLFIAAVGALIVIPAAYAREFSIFLLAQFVIGSGLTILQTASNPYVVKLGPAESAAVRISVMGTLNKGAGIVAPIVFSILVLSGIDGVSEAELAVLSESARDAKLDELSQQLVGPYIGMAISLVVLGLAMFFAPIPDIEDEVLEGQENDSISMSGVFQFPSLVFGALALFFYVGVEVIAGDAIGLLGKQAGLPNSINSSLTSLTMVFMVIGYITGMLTIPRFISQQAALMLSAVLGIIFSLLVIVMPLELNVAPGQTATFADIPPAVYCVALMGLANAMCWPTIWPLALNGLGRYTSKGAALLIMGIAGGAVLPPIYGHFADTGDGQLAFLVAVPAYLFILFYALKGHKMVRWKNGDASNAEAAERA</sequence>
<dbReference type="InterPro" id="IPR050375">
    <property type="entry name" value="MFS_TsgA-like"/>
</dbReference>
<accession>A0ABT8TF89</accession>
<feature type="transmembrane region" description="Helical" evidence="8">
    <location>
        <begin position="385"/>
        <end position="405"/>
    </location>
</feature>
<comment type="caution">
    <text evidence="9">The sequence shown here is derived from an EMBL/GenBank/DDBJ whole genome shotgun (WGS) entry which is preliminary data.</text>
</comment>
<keyword evidence="4" id="KW-1003">Cell membrane</keyword>
<evidence type="ECO:0000256" key="6">
    <source>
        <dbReference type="ARBA" id="ARBA00022989"/>
    </source>
</evidence>
<dbReference type="InterPro" id="IPR011701">
    <property type="entry name" value="MFS"/>
</dbReference>
<evidence type="ECO:0000256" key="7">
    <source>
        <dbReference type="ARBA" id="ARBA00023136"/>
    </source>
</evidence>
<dbReference type="PANTHER" id="PTHR43702:SF12">
    <property type="entry name" value="N-ACETYL GLUCOSAMINE TRANSPORTER NAGP"/>
    <property type="match status" value="1"/>
</dbReference>
<feature type="transmembrane region" description="Helical" evidence="8">
    <location>
        <begin position="312"/>
        <end position="330"/>
    </location>
</feature>
<protein>
    <submittedName>
        <fullName evidence="9">Sugar MFS transporter</fullName>
    </submittedName>
</protein>
<name>A0ABT8TF89_9GAMM</name>
<dbReference type="InterPro" id="IPR005964">
    <property type="entry name" value="Glc/Gal_transptr_bac"/>
</dbReference>
<evidence type="ECO:0000256" key="4">
    <source>
        <dbReference type="ARBA" id="ARBA00022475"/>
    </source>
</evidence>
<evidence type="ECO:0000256" key="8">
    <source>
        <dbReference type="SAM" id="Phobius"/>
    </source>
</evidence>
<feature type="transmembrane region" description="Helical" evidence="8">
    <location>
        <begin position="12"/>
        <end position="33"/>
    </location>
</feature>
<keyword evidence="6 8" id="KW-1133">Transmembrane helix</keyword>
<dbReference type="Gene3D" id="1.20.1250.20">
    <property type="entry name" value="MFS general substrate transporter like domains"/>
    <property type="match status" value="2"/>
</dbReference>
<evidence type="ECO:0000313" key="10">
    <source>
        <dbReference type="Proteomes" id="UP001168380"/>
    </source>
</evidence>
<feature type="transmembrane region" description="Helical" evidence="8">
    <location>
        <begin position="280"/>
        <end position="300"/>
    </location>
</feature>
<feature type="transmembrane region" description="Helical" evidence="8">
    <location>
        <begin position="201"/>
        <end position="220"/>
    </location>
</feature>
<keyword evidence="7 8" id="KW-0472">Membrane</keyword>
<evidence type="ECO:0000256" key="5">
    <source>
        <dbReference type="ARBA" id="ARBA00022692"/>
    </source>
</evidence>
<dbReference type="RefSeq" id="WP_302711105.1">
    <property type="nucleotide sequence ID" value="NZ_JAULRT010000032.1"/>
</dbReference>
<evidence type="ECO:0000256" key="2">
    <source>
        <dbReference type="ARBA" id="ARBA00004429"/>
    </source>
</evidence>
<dbReference type="EMBL" id="JAULRT010000032">
    <property type="protein sequence ID" value="MDO3380982.1"/>
    <property type="molecule type" value="Genomic_DNA"/>
</dbReference>
<dbReference type="NCBIfam" id="TIGR01272">
    <property type="entry name" value="gluP"/>
    <property type="match status" value="1"/>
</dbReference>
<feature type="transmembrane region" description="Helical" evidence="8">
    <location>
        <begin position="411"/>
        <end position="430"/>
    </location>
</feature>
<proteinExistence type="inferred from homology"/>
<feature type="transmembrane region" description="Helical" evidence="8">
    <location>
        <begin position="108"/>
        <end position="132"/>
    </location>
</feature>
<feature type="transmembrane region" description="Helical" evidence="8">
    <location>
        <begin position="350"/>
        <end position="373"/>
    </location>
</feature>
<keyword evidence="5 8" id="KW-0812">Transmembrane</keyword>
<dbReference type="InterPro" id="IPR036259">
    <property type="entry name" value="MFS_trans_sf"/>
</dbReference>
<dbReference type="PANTHER" id="PTHR43702">
    <property type="entry name" value="L-FUCOSE-PROTON SYMPORTER"/>
    <property type="match status" value="1"/>
</dbReference>
<feature type="transmembrane region" description="Helical" evidence="8">
    <location>
        <begin position="241"/>
        <end position="260"/>
    </location>
</feature>
<organism evidence="9 10">
    <name type="scientific">Gilvimarinus algae</name>
    <dbReference type="NCBI Taxonomy" id="3058037"/>
    <lineage>
        <taxon>Bacteria</taxon>
        <taxon>Pseudomonadati</taxon>
        <taxon>Pseudomonadota</taxon>
        <taxon>Gammaproteobacteria</taxon>
        <taxon>Cellvibrionales</taxon>
        <taxon>Cellvibrionaceae</taxon>
        <taxon>Gilvimarinus</taxon>
    </lineage>
</organism>
<comment type="similarity">
    <text evidence="3">Belongs to the major facilitator superfamily. FHS transporter (TC 2.A.1.7) family.</text>
</comment>